<evidence type="ECO:0000313" key="3">
    <source>
        <dbReference type="Proteomes" id="UP001161247"/>
    </source>
</evidence>
<name>A0AAV1E801_OLDCO</name>
<gene>
    <name evidence="2" type="ORF">OLC1_LOCUS22262</name>
</gene>
<sequence length="284" mass="32779">MENALEKTTPEAMPRRPGRPKGSKNKTQKPKKSPNIGIPTQPLPMPRAKPCEHRDAHKFYKETADFCCGGGEISLAQSEMPKDLVKLFTGTDEASVQFRKEVRTYNNNLAFTSLGAQYDRELTKNTNSVYTFKVMEQVYHLIHNLQPGEGKTPKGLQLYFFDSEEELKARLSQSPKRMIEETLSLLMDILKNNPYREFLKDLKDMPTLDNKVIVPNMSPKLDQRRYNLPKTNEVAAIFTDMSNEWVDKSVHIQIYDKSEQRYALKHYSGCYDTCFSLSERQVRI</sequence>
<accession>A0AAV1E801</accession>
<dbReference type="Proteomes" id="UP001161247">
    <property type="component" value="Chromosome 8"/>
</dbReference>
<evidence type="ECO:0000256" key="1">
    <source>
        <dbReference type="SAM" id="MobiDB-lite"/>
    </source>
</evidence>
<keyword evidence="3" id="KW-1185">Reference proteome</keyword>
<dbReference type="AlphaFoldDB" id="A0AAV1E801"/>
<organism evidence="2 3">
    <name type="scientific">Oldenlandia corymbosa var. corymbosa</name>
    <dbReference type="NCBI Taxonomy" id="529605"/>
    <lineage>
        <taxon>Eukaryota</taxon>
        <taxon>Viridiplantae</taxon>
        <taxon>Streptophyta</taxon>
        <taxon>Embryophyta</taxon>
        <taxon>Tracheophyta</taxon>
        <taxon>Spermatophyta</taxon>
        <taxon>Magnoliopsida</taxon>
        <taxon>eudicotyledons</taxon>
        <taxon>Gunneridae</taxon>
        <taxon>Pentapetalae</taxon>
        <taxon>asterids</taxon>
        <taxon>lamiids</taxon>
        <taxon>Gentianales</taxon>
        <taxon>Rubiaceae</taxon>
        <taxon>Rubioideae</taxon>
        <taxon>Spermacoceae</taxon>
        <taxon>Hedyotis-Oldenlandia complex</taxon>
        <taxon>Oldenlandia</taxon>
    </lineage>
</organism>
<evidence type="ECO:0000313" key="2">
    <source>
        <dbReference type="EMBL" id="CAI9115815.1"/>
    </source>
</evidence>
<protein>
    <submittedName>
        <fullName evidence="2">OLC1v1016816C1</fullName>
    </submittedName>
</protein>
<dbReference type="PANTHER" id="PTHR45786:SF78">
    <property type="entry name" value="ATP-DEPENDENT DNA HELICASE"/>
    <property type="match status" value="1"/>
</dbReference>
<reference evidence="2" key="1">
    <citation type="submission" date="2023-03" db="EMBL/GenBank/DDBJ databases">
        <authorList>
            <person name="Julca I."/>
        </authorList>
    </citation>
    <scope>NUCLEOTIDE SEQUENCE</scope>
</reference>
<proteinExistence type="predicted"/>
<feature type="compositionally biased region" description="Basic residues" evidence="1">
    <location>
        <begin position="16"/>
        <end position="32"/>
    </location>
</feature>
<dbReference type="PANTHER" id="PTHR45786">
    <property type="entry name" value="DNA BINDING PROTEIN-LIKE"/>
    <property type="match status" value="1"/>
</dbReference>
<dbReference type="EMBL" id="OX459125">
    <property type="protein sequence ID" value="CAI9115815.1"/>
    <property type="molecule type" value="Genomic_DNA"/>
</dbReference>
<feature type="region of interest" description="Disordered" evidence="1">
    <location>
        <begin position="1"/>
        <end position="50"/>
    </location>
</feature>